<protein>
    <submittedName>
        <fullName evidence="2">Uncharacterized protein</fullName>
    </submittedName>
</protein>
<dbReference type="WBParaSite" id="L893_g28930.t1">
    <property type="protein sequence ID" value="L893_g28930.t1"/>
    <property type="gene ID" value="L893_g28930"/>
</dbReference>
<name>A0A1I7ZRP4_9BILA</name>
<accession>A0A1I7ZRP4</accession>
<dbReference type="Proteomes" id="UP000095287">
    <property type="component" value="Unplaced"/>
</dbReference>
<evidence type="ECO:0000313" key="2">
    <source>
        <dbReference type="WBParaSite" id="L893_g28930.t1"/>
    </source>
</evidence>
<keyword evidence="1" id="KW-1185">Reference proteome</keyword>
<proteinExistence type="predicted"/>
<organism evidence="1 2">
    <name type="scientific">Steinernema glaseri</name>
    <dbReference type="NCBI Taxonomy" id="37863"/>
    <lineage>
        <taxon>Eukaryota</taxon>
        <taxon>Metazoa</taxon>
        <taxon>Ecdysozoa</taxon>
        <taxon>Nematoda</taxon>
        <taxon>Chromadorea</taxon>
        <taxon>Rhabditida</taxon>
        <taxon>Tylenchina</taxon>
        <taxon>Panagrolaimomorpha</taxon>
        <taxon>Strongyloidoidea</taxon>
        <taxon>Steinernematidae</taxon>
        <taxon>Steinernema</taxon>
    </lineage>
</organism>
<reference evidence="2" key="1">
    <citation type="submission" date="2016-11" db="UniProtKB">
        <authorList>
            <consortium name="WormBaseParasite"/>
        </authorList>
    </citation>
    <scope>IDENTIFICATION</scope>
</reference>
<sequence>MFGNGPSHGRSGTKTAIILEWRQTVSNPNWVQRKLQDVSFGLKKLLEDLLHSKKKILKILDSLKKRDSPKKEEIHSNGG</sequence>
<evidence type="ECO:0000313" key="1">
    <source>
        <dbReference type="Proteomes" id="UP000095287"/>
    </source>
</evidence>
<dbReference type="AlphaFoldDB" id="A0A1I7ZRP4"/>